<comment type="similarity">
    <text evidence="1">Belongs to the beta-class carbonic anhydrase family.</text>
</comment>
<evidence type="ECO:0000256" key="3">
    <source>
        <dbReference type="SAM" id="SignalP"/>
    </source>
</evidence>
<comment type="cofactor">
    <cofactor evidence="2">
        <name>Zn(2+)</name>
        <dbReference type="ChEBI" id="CHEBI:29105"/>
    </cofactor>
    <text evidence="2">Binds 1 zinc ion per subunit.</text>
</comment>
<feature type="chain" id="PRO_5021408486" evidence="3">
    <location>
        <begin position="24"/>
        <end position="230"/>
    </location>
</feature>
<accession>A0A501XT98</accession>
<evidence type="ECO:0000256" key="1">
    <source>
        <dbReference type="ARBA" id="ARBA00006217"/>
    </source>
</evidence>
<feature type="binding site" evidence="2">
    <location>
        <position position="83"/>
    </location>
    <ligand>
        <name>Zn(2+)</name>
        <dbReference type="ChEBI" id="CHEBI:29105"/>
    </ligand>
</feature>
<keyword evidence="2" id="KW-0479">Metal-binding</keyword>
<dbReference type="OrthoDB" id="9797527at2"/>
<dbReference type="Pfam" id="PF00484">
    <property type="entry name" value="Pro_CA"/>
    <property type="match status" value="1"/>
</dbReference>
<feature type="binding site" evidence="2">
    <location>
        <position position="139"/>
    </location>
    <ligand>
        <name>Zn(2+)</name>
        <dbReference type="ChEBI" id="CHEBI:29105"/>
    </ligand>
</feature>
<protein>
    <submittedName>
        <fullName evidence="4">Carbonic anhydrase</fullName>
    </submittedName>
</protein>
<sequence>MDRRSLFGLSAVGAMAVAGFASAASAQVLTAEMRDKLTPEQIVDLILKGNARFVAGKPQPRDWLAEQRGTAGGQHPAAMFLSCVDSRAPVEVICDIGIGQAFNARVAGNAVNDDMLGSMEFATALSGAKVVMVMGHSACGAIKGAIDGARLGNLTLLLARFMNAIDATEYAGARTSKNPEFVDAVGRTHVKMSVQLIRERSPVMRDLEAQKKLLIVGSFYDLKSGRVELV</sequence>
<dbReference type="Gene3D" id="3.40.1050.10">
    <property type="entry name" value="Carbonic anhydrase"/>
    <property type="match status" value="1"/>
</dbReference>
<dbReference type="InterPro" id="IPR036874">
    <property type="entry name" value="Carbonic_anhydrase_sf"/>
</dbReference>
<keyword evidence="5" id="KW-1185">Reference proteome</keyword>
<dbReference type="EMBL" id="VFSU01000011">
    <property type="protein sequence ID" value="TPE64012.1"/>
    <property type="molecule type" value="Genomic_DNA"/>
</dbReference>
<dbReference type="PANTHER" id="PTHR11002:SF79">
    <property type="entry name" value="CARBONIC ANHYDRASE 2"/>
    <property type="match status" value="1"/>
</dbReference>
<comment type="caution">
    <text evidence="4">The sequence shown here is derived from an EMBL/GenBank/DDBJ whole genome shotgun (WGS) entry which is preliminary data.</text>
</comment>
<dbReference type="PANTHER" id="PTHR11002">
    <property type="entry name" value="CARBONIC ANHYDRASE"/>
    <property type="match status" value="1"/>
</dbReference>
<dbReference type="GO" id="GO:0004089">
    <property type="term" value="F:carbonate dehydratase activity"/>
    <property type="evidence" value="ECO:0007669"/>
    <property type="project" value="InterPro"/>
</dbReference>
<dbReference type="Proteomes" id="UP000319897">
    <property type="component" value="Unassembled WGS sequence"/>
</dbReference>
<evidence type="ECO:0000313" key="4">
    <source>
        <dbReference type="EMBL" id="TPE64012.1"/>
    </source>
</evidence>
<reference evidence="4 5" key="1">
    <citation type="submission" date="2019-06" db="EMBL/GenBank/DDBJ databases">
        <authorList>
            <person name="Lee I."/>
            <person name="Jang G.I."/>
            <person name="Hwang C.Y."/>
        </authorList>
    </citation>
    <scope>NUCLEOTIDE SEQUENCE [LARGE SCALE GENOMIC DNA]</scope>
    <source>
        <strain evidence="4 5">PAMC 28131</strain>
    </source>
</reference>
<dbReference type="GO" id="GO:0008270">
    <property type="term" value="F:zinc ion binding"/>
    <property type="evidence" value="ECO:0007669"/>
    <property type="project" value="InterPro"/>
</dbReference>
<dbReference type="NCBIfam" id="NF011765">
    <property type="entry name" value="PRK15219.1"/>
    <property type="match status" value="1"/>
</dbReference>
<organism evidence="4 5">
    <name type="scientific">Sandaracinobacter neustonicus</name>
    <dbReference type="NCBI Taxonomy" id="1715348"/>
    <lineage>
        <taxon>Bacteria</taxon>
        <taxon>Pseudomonadati</taxon>
        <taxon>Pseudomonadota</taxon>
        <taxon>Alphaproteobacteria</taxon>
        <taxon>Sphingomonadales</taxon>
        <taxon>Sphingosinicellaceae</taxon>
        <taxon>Sandaracinobacter</taxon>
    </lineage>
</organism>
<dbReference type="InterPro" id="IPR001765">
    <property type="entry name" value="Carbonic_anhydrase"/>
</dbReference>
<feature type="binding site" evidence="2">
    <location>
        <position position="136"/>
    </location>
    <ligand>
        <name>Zn(2+)</name>
        <dbReference type="ChEBI" id="CHEBI:29105"/>
    </ligand>
</feature>
<keyword evidence="2" id="KW-0862">Zinc</keyword>
<evidence type="ECO:0000313" key="5">
    <source>
        <dbReference type="Proteomes" id="UP000319897"/>
    </source>
</evidence>
<dbReference type="AlphaFoldDB" id="A0A501XT98"/>
<gene>
    <name evidence="4" type="ORF">FJQ54_01790</name>
</gene>
<name>A0A501XT98_9SPHN</name>
<dbReference type="SUPFAM" id="SSF53056">
    <property type="entry name" value="beta-carbonic anhydrase, cab"/>
    <property type="match status" value="1"/>
</dbReference>
<evidence type="ECO:0000256" key="2">
    <source>
        <dbReference type="PIRSR" id="PIRSR601765-1"/>
    </source>
</evidence>
<feature type="signal peptide" evidence="3">
    <location>
        <begin position="1"/>
        <end position="23"/>
    </location>
</feature>
<proteinExistence type="inferred from homology"/>
<dbReference type="SMART" id="SM00947">
    <property type="entry name" value="Pro_CA"/>
    <property type="match status" value="1"/>
</dbReference>
<keyword evidence="3" id="KW-0732">Signal</keyword>
<feature type="binding site" evidence="2">
    <location>
        <position position="85"/>
    </location>
    <ligand>
        <name>Zn(2+)</name>
        <dbReference type="ChEBI" id="CHEBI:29105"/>
    </ligand>
</feature>